<proteinExistence type="predicted"/>
<reference evidence="1" key="2">
    <citation type="submission" date="2023-06" db="EMBL/GenBank/DDBJ databases">
        <authorList>
            <person name="Ma L."/>
            <person name="Liu K.-W."/>
            <person name="Li Z."/>
            <person name="Hsiao Y.-Y."/>
            <person name="Qi Y."/>
            <person name="Fu T."/>
            <person name="Tang G."/>
            <person name="Zhang D."/>
            <person name="Sun W.-H."/>
            <person name="Liu D.-K."/>
            <person name="Li Y."/>
            <person name="Chen G.-Z."/>
            <person name="Liu X.-D."/>
            <person name="Liao X.-Y."/>
            <person name="Jiang Y.-T."/>
            <person name="Yu X."/>
            <person name="Hao Y."/>
            <person name="Huang J."/>
            <person name="Zhao X.-W."/>
            <person name="Ke S."/>
            <person name="Chen Y.-Y."/>
            <person name="Wu W.-L."/>
            <person name="Hsu J.-L."/>
            <person name="Lin Y.-F."/>
            <person name="Huang M.-D."/>
            <person name="Li C.-Y."/>
            <person name="Huang L."/>
            <person name="Wang Z.-W."/>
            <person name="Zhao X."/>
            <person name="Zhong W.-Y."/>
            <person name="Peng D.-H."/>
            <person name="Ahmad S."/>
            <person name="Lan S."/>
            <person name="Zhang J.-S."/>
            <person name="Tsai W.-C."/>
            <person name="Van De Peer Y."/>
            <person name="Liu Z.-J."/>
        </authorList>
    </citation>
    <scope>NUCLEOTIDE SEQUENCE</scope>
    <source>
        <strain evidence="1">CP</strain>
        <tissue evidence="1">Leaves</tissue>
    </source>
</reference>
<dbReference type="Proteomes" id="UP001180020">
    <property type="component" value="Unassembled WGS sequence"/>
</dbReference>
<sequence>MLMGRRCHHYENTSTGCPGCCRLQIKDSAADKFIIDLSEPHIIYVVNDMMKERLQELHREWRGA</sequence>
<comment type="caution">
    <text evidence="1">The sequence shown here is derived from an EMBL/GenBank/DDBJ whole genome shotgun (WGS) entry which is preliminary data.</text>
</comment>
<name>A0AAV9EAX9_ACOCL</name>
<keyword evidence="2" id="KW-1185">Reference proteome</keyword>
<reference evidence="1" key="1">
    <citation type="journal article" date="2023" name="Nat. Commun.">
        <title>Diploid and tetraploid genomes of Acorus and the evolution of monocots.</title>
        <authorList>
            <person name="Ma L."/>
            <person name="Liu K.W."/>
            <person name="Li Z."/>
            <person name="Hsiao Y.Y."/>
            <person name="Qi Y."/>
            <person name="Fu T."/>
            <person name="Tang G.D."/>
            <person name="Zhang D."/>
            <person name="Sun W.H."/>
            <person name="Liu D.K."/>
            <person name="Li Y."/>
            <person name="Chen G.Z."/>
            <person name="Liu X.D."/>
            <person name="Liao X.Y."/>
            <person name="Jiang Y.T."/>
            <person name="Yu X."/>
            <person name="Hao Y."/>
            <person name="Huang J."/>
            <person name="Zhao X.W."/>
            <person name="Ke S."/>
            <person name="Chen Y.Y."/>
            <person name="Wu W.L."/>
            <person name="Hsu J.L."/>
            <person name="Lin Y.F."/>
            <person name="Huang M.D."/>
            <person name="Li C.Y."/>
            <person name="Huang L."/>
            <person name="Wang Z.W."/>
            <person name="Zhao X."/>
            <person name="Zhong W.Y."/>
            <person name="Peng D.H."/>
            <person name="Ahmad S."/>
            <person name="Lan S."/>
            <person name="Zhang J.S."/>
            <person name="Tsai W.C."/>
            <person name="Van de Peer Y."/>
            <person name="Liu Z.J."/>
        </authorList>
    </citation>
    <scope>NUCLEOTIDE SEQUENCE</scope>
    <source>
        <strain evidence="1">CP</strain>
    </source>
</reference>
<dbReference type="EMBL" id="JAUJYO010000009">
    <property type="protein sequence ID" value="KAK1309488.1"/>
    <property type="molecule type" value="Genomic_DNA"/>
</dbReference>
<accession>A0AAV9EAX9</accession>
<dbReference type="AlphaFoldDB" id="A0AAV9EAX9"/>
<organism evidence="1 2">
    <name type="scientific">Acorus calamus</name>
    <name type="common">Sweet flag</name>
    <dbReference type="NCBI Taxonomy" id="4465"/>
    <lineage>
        <taxon>Eukaryota</taxon>
        <taxon>Viridiplantae</taxon>
        <taxon>Streptophyta</taxon>
        <taxon>Embryophyta</taxon>
        <taxon>Tracheophyta</taxon>
        <taxon>Spermatophyta</taxon>
        <taxon>Magnoliopsida</taxon>
        <taxon>Liliopsida</taxon>
        <taxon>Acoraceae</taxon>
        <taxon>Acorus</taxon>
    </lineage>
</organism>
<evidence type="ECO:0000313" key="1">
    <source>
        <dbReference type="EMBL" id="KAK1309488.1"/>
    </source>
</evidence>
<evidence type="ECO:0000313" key="2">
    <source>
        <dbReference type="Proteomes" id="UP001180020"/>
    </source>
</evidence>
<gene>
    <name evidence="1" type="ORF">QJS10_CPA09g00793</name>
</gene>
<protein>
    <submittedName>
        <fullName evidence="1">Uncharacterized protein</fullName>
    </submittedName>
</protein>